<dbReference type="Proteomes" id="UP000648984">
    <property type="component" value="Unassembled WGS sequence"/>
</dbReference>
<dbReference type="Gene3D" id="2.60.120.10">
    <property type="entry name" value="Jelly Rolls"/>
    <property type="match status" value="1"/>
</dbReference>
<comment type="caution">
    <text evidence="2">The sequence shown here is derived from an EMBL/GenBank/DDBJ whole genome shotgun (WGS) entry which is preliminary data.</text>
</comment>
<proteinExistence type="predicted"/>
<dbReference type="EMBL" id="WTVQ01000048">
    <property type="protein sequence ID" value="NMG77069.1"/>
    <property type="molecule type" value="Genomic_DNA"/>
</dbReference>
<dbReference type="SUPFAM" id="SSF51182">
    <property type="entry name" value="RmlC-like cupins"/>
    <property type="match status" value="1"/>
</dbReference>
<gene>
    <name evidence="2" type="ORF">GPA25_20150</name>
</gene>
<name>A0ABX1QIJ0_9RHOO</name>
<dbReference type="InterPro" id="IPR014710">
    <property type="entry name" value="RmlC-like_jellyroll"/>
</dbReference>
<accession>A0ABX1QIJ0</accession>
<keyword evidence="3" id="KW-1185">Reference proteome</keyword>
<sequence length="110" mass="12312">MPMQGNLFAALPPPGADETFDTLFEHPQLRIERIVSDGHASPEGFWYDQTQTEWVMVVQGEAVIAFADDRREAMRAGDWLTIPAHCRHRVESTGPATVWLAVHVESASRP</sequence>
<dbReference type="InterPro" id="IPR011051">
    <property type="entry name" value="RmlC_Cupin_sf"/>
</dbReference>
<dbReference type="Pfam" id="PF07883">
    <property type="entry name" value="Cupin_2"/>
    <property type="match status" value="1"/>
</dbReference>
<organism evidence="2 3">
    <name type="scientific">Aromatoleum diolicum</name>
    <dbReference type="NCBI Taxonomy" id="75796"/>
    <lineage>
        <taxon>Bacteria</taxon>
        <taxon>Pseudomonadati</taxon>
        <taxon>Pseudomonadota</taxon>
        <taxon>Betaproteobacteria</taxon>
        <taxon>Rhodocyclales</taxon>
        <taxon>Rhodocyclaceae</taxon>
        <taxon>Aromatoleum</taxon>
    </lineage>
</organism>
<evidence type="ECO:0000259" key="1">
    <source>
        <dbReference type="Pfam" id="PF07883"/>
    </source>
</evidence>
<reference evidence="2 3" key="1">
    <citation type="submission" date="2019-12" db="EMBL/GenBank/DDBJ databases">
        <title>Comparative genomics gives insights into the taxonomy of the Azoarcus-Aromatoleum group and reveals separate origins of nif in the plant-associated Azoarcus and non-plant-associated Aromatoleum sub-groups.</title>
        <authorList>
            <person name="Lafos M."/>
            <person name="Maluk M."/>
            <person name="Batista M."/>
            <person name="Junghare M."/>
            <person name="Carmona M."/>
            <person name="Faoro H."/>
            <person name="Cruz L.M."/>
            <person name="Battistoni F."/>
            <person name="De Souza E."/>
            <person name="Pedrosa F."/>
            <person name="Chen W.-M."/>
            <person name="Poole P.S."/>
            <person name="Dixon R.A."/>
            <person name="James E.K."/>
        </authorList>
    </citation>
    <scope>NUCLEOTIDE SEQUENCE [LARGE SCALE GENOMIC DNA]</scope>
    <source>
        <strain evidence="2 3">22Lin</strain>
    </source>
</reference>
<feature type="domain" description="Cupin type-2" evidence="1">
    <location>
        <begin position="48"/>
        <end position="98"/>
    </location>
</feature>
<protein>
    <submittedName>
        <fullName evidence="2">Cupin domain-containing protein</fullName>
    </submittedName>
</protein>
<evidence type="ECO:0000313" key="2">
    <source>
        <dbReference type="EMBL" id="NMG77069.1"/>
    </source>
</evidence>
<evidence type="ECO:0000313" key="3">
    <source>
        <dbReference type="Proteomes" id="UP000648984"/>
    </source>
</evidence>
<dbReference type="CDD" id="cd06981">
    <property type="entry name" value="cupin_reut_a1446"/>
    <property type="match status" value="1"/>
</dbReference>
<dbReference type="InterPro" id="IPR013096">
    <property type="entry name" value="Cupin_2"/>
</dbReference>
<dbReference type="RefSeq" id="WP_169262201.1">
    <property type="nucleotide sequence ID" value="NZ_WTVQ01000048.1"/>
</dbReference>